<dbReference type="EMBL" id="LIUT01000001">
    <property type="protein sequence ID" value="KOR90362.1"/>
    <property type="molecule type" value="Genomic_DNA"/>
</dbReference>
<dbReference type="Proteomes" id="UP000036932">
    <property type="component" value="Unassembled WGS sequence"/>
</dbReference>
<keyword evidence="5" id="KW-0378">Hydrolase</keyword>
<accession>A0A0M1P7J8</accession>
<dbReference type="InterPro" id="IPR001279">
    <property type="entry name" value="Metallo-B-lactamas"/>
</dbReference>
<evidence type="ECO:0000313" key="5">
    <source>
        <dbReference type="EMBL" id="KOR90362.1"/>
    </source>
</evidence>
<evidence type="ECO:0000256" key="1">
    <source>
        <dbReference type="ARBA" id="ARBA00034221"/>
    </source>
</evidence>
<dbReference type="Gene3D" id="3.60.15.10">
    <property type="entry name" value="Ribonuclease Z/Hydroxyacylglutathione hydrolase-like"/>
    <property type="match status" value="1"/>
</dbReference>
<dbReference type="SMART" id="SM00849">
    <property type="entry name" value="Lactamase_B"/>
    <property type="match status" value="1"/>
</dbReference>
<dbReference type="SUPFAM" id="SSF56281">
    <property type="entry name" value="Metallo-hydrolase/oxidoreductase"/>
    <property type="match status" value="1"/>
</dbReference>
<feature type="domain" description="Metallo-beta-lactamase" evidence="4">
    <location>
        <begin position="20"/>
        <end position="196"/>
    </location>
</feature>
<evidence type="ECO:0000313" key="6">
    <source>
        <dbReference type="Proteomes" id="UP000036932"/>
    </source>
</evidence>
<dbReference type="GO" id="GO:0016787">
    <property type="term" value="F:hydrolase activity"/>
    <property type="evidence" value="ECO:0007669"/>
    <property type="project" value="UniProtKB-KW"/>
</dbReference>
<dbReference type="RefSeq" id="WP_054403302.1">
    <property type="nucleotide sequence ID" value="NZ_LIUT01000001.1"/>
</dbReference>
<comment type="catalytic activity">
    <reaction evidence="3">
        <text>3',5'-cyclic UMP + H2O = UMP + H(+)</text>
        <dbReference type="Rhea" id="RHEA:70575"/>
        <dbReference type="ChEBI" id="CHEBI:15377"/>
        <dbReference type="ChEBI" id="CHEBI:15378"/>
        <dbReference type="ChEBI" id="CHEBI:57865"/>
        <dbReference type="ChEBI" id="CHEBI:184387"/>
    </reaction>
    <physiologicalReaction direction="left-to-right" evidence="3">
        <dbReference type="Rhea" id="RHEA:70576"/>
    </physiologicalReaction>
</comment>
<comment type="caution">
    <text evidence="5">The sequence shown here is derived from an EMBL/GenBank/DDBJ whole genome shotgun (WGS) entry which is preliminary data.</text>
</comment>
<organism evidence="5 6">
    <name type="scientific">Paenibacillus solani</name>
    <dbReference type="NCBI Taxonomy" id="1705565"/>
    <lineage>
        <taxon>Bacteria</taxon>
        <taxon>Bacillati</taxon>
        <taxon>Bacillota</taxon>
        <taxon>Bacilli</taxon>
        <taxon>Bacillales</taxon>
        <taxon>Paenibacillaceae</taxon>
        <taxon>Paenibacillus</taxon>
    </lineage>
</organism>
<proteinExistence type="predicted"/>
<dbReference type="PANTHER" id="PTHR42951">
    <property type="entry name" value="METALLO-BETA-LACTAMASE DOMAIN-CONTAINING"/>
    <property type="match status" value="1"/>
</dbReference>
<comment type="catalytic activity">
    <reaction evidence="1">
        <text>3',5'-cyclic CMP + H2O = CMP + H(+)</text>
        <dbReference type="Rhea" id="RHEA:72675"/>
        <dbReference type="ChEBI" id="CHEBI:15377"/>
        <dbReference type="ChEBI" id="CHEBI:15378"/>
        <dbReference type="ChEBI" id="CHEBI:58003"/>
        <dbReference type="ChEBI" id="CHEBI:60377"/>
    </reaction>
    <physiologicalReaction direction="left-to-right" evidence="1">
        <dbReference type="Rhea" id="RHEA:72676"/>
    </physiologicalReaction>
</comment>
<reference evidence="6" key="1">
    <citation type="submission" date="2015-08" db="EMBL/GenBank/DDBJ databases">
        <title>Genome sequencing project for genomic taxonomy and phylogenomics of Bacillus-like bacteria.</title>
        <authorList>
            <person name="Liu B."/>
            <person name="Wang J."/>
            <person name="Zhu Y."/>
            <person name="Liu G."/>
            <person name="Chen Q."/>
            <person name="Chen Z."/>
            <person name="Lan J."/>
            <person name="Che J."/>
            <person name="Ge C."/>
            <person name="Shi H."/>
            <person name="Pan Z."/>
            <person name="Liu X."/>
        </authorList>
    </citation>
    <scope>NUCLEOTIDE SEQUENCE [LARGE SCALE GENOMIC DNA]</scope>
    <source>
        <strain evidence="6">FJAT-22460</strain>
    </source>
</reference>
<gene>
    <name evidence="5" type="ORF">AM231_15340</name>
</gene>
<keyword evidence="6" id="KW-1185">Reference proteome</keyword>
<evidence type="ECO:0000256" key="2">
    <source>
        <dbReference type="ARBA" id="ARBA00034301"/>
    </source>
</evidence>
<evidence type="ECO:0000256" key="3">
    <source>
        <dbReference type="ARBA" id="ARBA00048505"/>
    </source>
</evidence>
<protein>
    <submittedName>
        <fullName evidence="5">Zn-dependent hydrolase</fullName>
    </submittedName>
</protein>
<dbReference type="InterPro" id="IPR036866">
    <property type="entry name" value="RibonucZ/Hydroxyglut_hydro"/>
</dbReference>
<sequence length="217" mass="25379">MNIKQISNKHVLFCSNQFFDLNIHLILGAKNTYLIDTGLGSDFVQPVVDYINQITKPLIIINTHHHWDHVFGNNRFKDCLIISHQLCRDIIEKEWDTVVNKYSKFSMGEVKKCLPNLMFENELFFPEDKIRLIYTPGHTIDSISVVDEEEKVINVGDNIGDTMEEIIPALYCDKKHYRETINTYKNLEMETWISGHNIVLKKDVIEKIEKQLELLVE</sequence>
<comment type="function">
    <text evidence="2">Counteracts the endogenous Pycsar antiviral defense system. Phosphodiesterase that enables metal-dependent hydrolysis of host cyclic nucleotide Pycsar defense signals such as cCMP and cUMP.</text>
</comment>
<dbReference type="OrthoDB" id="420651at2"/>
<dbReference type="InterPro" id="IPR050855">
    <property type="entry name" value="NDM-1-like"/>
</dbReference>
<dbReference type="PATRIC" id="fig|1705565.3.peg.5132"/>
<name>A0A0M1P7J8_9BACL</name>
<dbReference type="AlphaFoldDB" id="A0A0M1P7J8"/>
<dbReference type="Pfam" id="PF00753">
    <property type="entry name" value="Lactamase_B"/>
    <property type="match status" value="1"/>
</dbReference>
<evidence type="ECO:0000259" key="4">
    <source>
        <dbReference type="SMART" id="SM00849"/>
    </source>
</evidence>